<name>A0A9P9DB28_9HYPO</name>
<feature type="compositionally biased region" description="Polar residues" evidence="1">
    <location>
        <begin position="145"/>
        <end position="156"/>
    </location>
</feature>
<dbReference type="PANTHER" id="PTHR15907">
    <property type="entry name" value="DUF614 FAMILY PROTEIN-RELATED"/>
    <property type="match status" value="1"/>
</dbReference>
<dbReference type="AlphaFoldDB" id="A0A9P9DB28"/>
<dbReference type="NCBIfam" id="TIGR01571">
    <property type="entry name" value="A_thal_Cys_rich"/>
    <property type="match status" value="1"/>
</dbReference>
<sequence length="156" mass="17264">MAQHYPQDSNVQNQEWSKGLCSCGPCDTCLLGTFLPCILLGRTSYRMQNPSMQSVRSFNNDCMIFCAIQCLTGCGWVYTTMKRGEVRQQFGIQGSIMGDCCTSYWCGCCALIQLEEEVKARHSQGPITQGYKSQTDGMQMPEGRSPSQPATSGLSR</sequence>
<protein>
    <submittedName>
        <fullName evidence="2">PLAC8 family-domain-containing protein</fullName>
    </submittedName>
</protein>
<dbReference type="Proteomes" id="UP000738349">
    <property type="component" value="Unassembled WGS sequence"/>
</dbReference>
<evidence type="ECO:0000313" key="2">
    <source>
        <dbReference type="EMBL" id="KAH7115692.1"/>
    </source>
</evidence>
<gene>
    <name evidence="2" type="ORF">EDB81DRAFT_702312</name>
</gene>
<organism evidence="2 3">
    <name type="scientific">Dactylonectria macrodidyma</name>
    <dbReference type="NCBI Taxonomy" id="307937"/>
    <lineage>
        <taxon>Eukaryota</taxon>
        <taxon>Fungi</taxon>
        <taxon>Dikarya</taxon>
        <taxon>Ascomycota</taxon>
        <taxon>Pezizomycotina</taxon>
        <taxon>Sordariomycetes</taxon>
        <taxon>Hypocreomycetidae</taxon>
        <taxon>Hypocreales</taxon>
        <taxon>Nectriaceae</taxon>
        <taxon>Dactylonectria</taxon>
    </lineage>
</organism>
<keyword evidence="3" id="KW-1185">Reference proteome</keyword>
<accession>A0A9P9DB28</accession>
<dbReference type="OrthoDB" id="1045822at2759"/>
<feature type="compositionally biased region" description="Polar residues" evidence="1">
    <location>
        <begin position="125"/>
        <end position="137"/>
    </location>
</feature>
<feature type="region of interest" description="Disordered" evidence="1">
    <location>
        <begin position="125"/>
        <end position="156"/>
    </location>
</feature>
<reference evidence="2" key="1">
    <citation type="journal article" date="2021" name="Nat. Commun.">
        <title>Genetic determinants of endophytism in the Arabidopsis root mycobiome.</title>
        <authorList>
            <person name="Mesny F."/>
            <person name="Miyauchi S."/>
            <person name="Thiergart T."/>
            <person name="Pickel B."/>
            <person name="Atanasova L."/>
            <person name="Karlsson M."/>
            <person name="Huettel B."/>
            <person name="Barry K.W."/>
            <person name="Haridas S."/>
            <person name="Chen C."/>
            <person name="Bauer D."/>
            <person name="Andreopoulos W."/>
            <person name="Pangilinan J."/>
            <person name="LaButti K."/>
            <person name="Riley R."/>
            <person name="Lipzen A."/>
            <person name="Clum A."/>
            <person name="Drula E."/>
            <person name="Henrissat B."/>
            <person name="Kohler A."/>
            <person name="Grigoriev I.V."/>
            <person name="Martin F.M."/>
            <person name="Hacquard S."/>
        </authorList>
    </citation>
    <scope>NUCLEOTIDE SEQUENCE</scope>
    <source>
        <strain evidence="2">MPI-CAGE-AT-0147</strain>
    </source>
</reference>
<comment type="caution">
    <text evidence="2">The sequence shown here is derived from an EMBL/GenBank/DDBJ whole genome shotgun (WGS) entry which is preliminary data.</text>
</comment>
<dbReference type="EMBL" id="JAGMUV010000030">
    <property type="protein sequence ID" value="KAH7115692.1"/>
    <property type="molecule type" value="Genomic_DNA"/>
</dbReference>
<evidence type="ECO:0000256" key="1">
    <source>
        <dbReference type="SAM" id="MobiDB-lite"/>
    </source>
</evidence>
<dbReference type="InterPro" id="IPR006461">
    <property type="entry name" value="PLAC_motif_containing"/>
</dbReference>
<evidence type="ECO:0000313" key="3">
    <source>
        <dbReference type="Proteomes" id="UP000738349"/>
    </source>
</evidence>
<dbReference type="Pfam" id="PF04749">
    <property type="entry name" value="PLAC8"/>
    <property type="match status" value="1"/>
</dbReference>
<proteinExistence type="predicted"/>